<feature type="domain" description="Band 7" evidence="3">
    <location>
        <begin position="20"/>
        <end position="178"/>
    </location>
</feature>
<dbReference type="PANTHER" id="PTHR43327">
    <property type="entry name" value="STOMATIN-LIKE PROTEIN 2, MITOCHONDRIAL"/>
    <property type="match status" value="1"/>
</dbReference>
<comment type="similarity">
    <text evidence="1">Belongs to the band 7/mec-2 family.</text>
</comment>
<dbReference type="SMART" id="SM00244">
    <property type="entry name" value="PHB"/>
    <property type="match status" value="1"/>
</dbReference>
<keyword evidence="4" id="KW-0645">Protease</keyword>
<dbReference type="FunFam" id="3.30.479.30:FF:000004">
    <property type="entry name" value="Putative membrane protease family, stomatin"/>
    <property type="match status" value="1"/>
</dbReference>
<gene>
    <name evidence="4" type="ORF">MNB_SV-15-536</name>
</gene>
<evidence type="ECO:0000256" key="1">
    <source>
        <dbReference type="ARBA" id="ARBA00008164"/>
    </source>
</evidence>
<dbReference type="InterPro" id="IPR050710">
    <property type="entry name" value="Band7/mec-2_domain"/>
</dbReference>
<dbReference type="Gene3D" id="3.30.479.30">
    <property type="entry name" value="Band 7 domain"/>
    <property type="match status" value="1"/>
</dbReference>
<dbReference type="SUPFAM" id="SSF117892">
    <property type="entry name" value="Band 7/SPFH domain"/>
    <property type="match status" value="1"/>
</dbReference>
<name>A0A1W1EJ84_9ZZZZ</name>
<keyword evidence="4" id="KW-0378">Hydrolase</keyword>
<dbReference type="GO" id="GO:0006508">
    <property type="term" value="P:proteolysis"/>
    <property type="evidence" value="ECO:0007669"/>
    <property type="project" value="UniProtKB-KW"/>
</dbReference>
<dbReference type="PRINTS" id="PR00721">
    <property type="entry name" value="STOMATIN"/>
</dbReference>
<accession>A0A1W1EJ84</accession>
<keyword evidence="2" id="KW-0472">Membrane</keyword>
<reference evidence="4" key="1">
    <citation type="submission" date="2016-10" db="EMBL/GenBank/DDBJ databases">
        <authorList>
            <person name="de Groot N.N."/>
        </authorList>
    </citation>
    <scope>NUCLEOTIDE SEQUENCE</scope>
</reference>
<organism evidence="4">
    <name type="scientific">hydrothermal vent metagenome</name>
    <dbReference type="NCBI Taxonomy" id="652676"/>
    <lineage>
        <taxon>unclassified sequences</taxon>
        <taxon>metagenomes</taxon>
        <taxon>ecological metagenomes</taxon>
    </lineage>
</organism>
<evidence type="ECO:0000313" key="4">
    <source>
        <dbReference type="EMBL" id="SHO80886.1"/>
    </source>
</evidence>
<dbReference type="GO" id="GO:0008233">
    <property type="term" value="F:peptidase activity"/>
    <property type="evidence" value="ECO:0007669"/>
    <property type="project" value="UniProtKB-KW"/>
</dbReference>
<dbReference type="AlphaFoldDB" id="A0A1W1EJ84"/>
<keyword evidence="2" id="KW-1133">Transmembrane helix</keyword>
<feature type="transmembrane region" description="Helical" evidence="2">
    <location>
        <begin position="6"/>
        <end position="25"/>
    </location>
</feature>
<protein>
    <submittedName>
        <fullName evidence="4">Putative stomatin/prohibitin-family membrane protease subunit YbbK</fullName>
    </submittedName>
</protein>
<sequence length="285" mass="31686">MEILIVLVFLIISIIYTLYIGINMVPQGEEWVVERVGKFNRTLKPGLNIITPYLDKIRTKIDTRDLILDVERQEVITADNAIILANAVAFVRVTNPEEAIYGVEDYMEGIRQLIQTSLRAIIGEFSLEEALTHRDEIKDKLKNQISDVIIDWGVTVKSVEIQDIIPNETMQESMEKQAAATRERKAMETIAEGNKNSAILEAQGKLEAAKLEAEAQVVLANASADAIGSISEKIKNGDELPAMFLLGDRYIDALEHISVSKNAKFVVYPADLQGAIKGMLGNVFK</sequence>
<evidence type="ECO:0000259" key="3">
    <source>
        <dbReference type="SMART" id="SM00244"/>
    </source>
</evidence>
<dbReference type="PANTHER" id="PTHR43327:SF10">
    <property type="entry name" value="STOMATIN-LIKE PROTEIN 2, MITOCHONDRIAL"/>
    <property type="match status" value="1"/>
</dbReference>
<proteinExistence type="inferred from homology"/>
<dbReference type="GO" id="GO:0098552">
    <property type="term" value="C:side of membrane"/>
    <property type="evidence" value="ECO:0007669"/>
    <property type="project" value="UniProtKB-ARBA"/>
</dbReference>
<dbReference type="GO" id="GO:0005886">
    <property type="term" value="C:plasma membrane"/>
    <property type="evidence" value="ECO:0007669"/>
    <property type="project" value="UniProtKB-ARBA"/>
</dbReference>
<dbReference type="Pfam" id="PF01145">
    <property type="entry name" value="Band_7"/>
    <property type="match status" value="1"/>
</dbReference>
<keyword evidence="2" id="KW-0812">Transmembrane</keyword>
<dbReference type="InterPro" id="IPR036013">
    <property type="entry name" value="Band_7/SPFH_dom_sf"/>
</dbReference>
<dbReference type="EMBL" id="FRYL01000021">
    <property type="protein sequence ID" value="SHO80886.1"/>
    <property type="molecule type" value="Genomic_DNA"/>
</dbReference>
<dbReference type="InterPro" id="IPR001972">
    <property type="entry name" value="Stomatin_HflK_fam"/>
</dbReference>
<dbReference type="InterPro" id="IPR001107">
    <property type="entry name" value="Band_7"/>
</dbReference>
<evidence type="ECO:0000256" key="2">
    <source>
        <dbReference type="SAM" id="Phobius"/>
    </source>
</evidence>